<feature type="region of interest" description="Disordered" evidence="1">
    <location>
        <begin position="661"/>
        <end position="694"/>
    </location>
</feature>
<organism evidence="2 3">
    <name type="scientific">Rhodotorula paludigena</name>
    <dbReference type="NCBI Taxonomy" id="86838"/>
    <lineage>
        <taxon>Eukaryota</taxon>
        <taxon>Fungi</taxon>
        <taxon>Dikarya</taxon>
        <taxon>Basidiomycota</taxon>
        <taxon>Pucciniomycotina</taxon>
        <taxon>Microbotryomycetes</taxon>
        <taxon>Sporidiobolales</taxon>
        <taxon>Sporidiobolaceae</taxon>
        <taxon>Rhodotorula</taxon>
    </lineage>
</organism>
<evidence type="ECO:0000256" key="1">
    <source>
        <dbReference type="SAM" id="MobiDB-lite"/>
    </source>
</evidence>
<feature type="compositionally biased region" description="Low complexity" evidence="1">
    <location>
        <begin position="37"/>
        <end position="58"/>
    </location>
</feature>
<name>A0AAV5GIS5_9BASI</name>
<dbReference type="Proteomes" id="UP001342314">
    <property type="component" value="Unassembled WGS sequence"/>
</dbReference>
<proteinExistence type="predicted"/>
<gene>
    <name evidence="2" type="ORF">Rhopal_003071-T1</name>
</gene>
<feature type="region of interest" description="Disordered" evidence="1">
    <location>
        <begin position="1"/>
        <end position="60"/>
    </location>
</feature>
<accession>A0AAV5GIS5</accession>
<evidence type="ECO:0008006" key="4">
    <source>
        <dbReference type="Google" id="ProtNLM"/>
    </source>
</evidence>
<sequence length="1099" mass="116594">MQERPLEPCAEPADPPAAWVHSSSPSQHRPRRDTDGSPPASSPASSASRSSCGSSAQSELDGYAADGADLSIGDAHDLVVAEDIEAELAGEDEDDNGADAPKQALVAADDLHNVLKSRMKQDGLDEAVADEAATFLASSREQHAQWSRTEGNLEAADEAYKSILAEFETKKAELEEALGADGIVLRLAPLPPNNPLSSFLLDWLFWAHRGVSLQLGYFDRSIPTYNNLAQYAFWQQLKDGTTSAVETHVCADHSSSTSDPSFPKNSNFPCDARIREFCDWFSTTIYSARLRLQTPGVIFSYGAFNKKYLRRIREASDISFDSYTRTVSSTDVRASTPIPPRQFNLHVFRDPRTGKIYGGQYDVDHPSATGYASQAGASTSARSYALSLDRALEEKVMISGIFAPGKPSFFSRQAFAMAKRQDDPSAKDAGRTWGIKVSTLYSEEKRERQELENKDPQAAAASTGYSLPFIVKQLGFGLARSVERWANTYAERWDEFSTVAGFASVPPPQTLLAKALWATRWHTQLLRRISRPLGAADASGVMLVNAPSGIPLAQTGTVAGIAISKQRTGLPRPIQLDAATAASPFLANSSVGAPLAQAGSTAITQRGMATAGQPRPIGIALEHGASPFLANAPSGVPLAQAGRLASTFIDSRVAALRAAHPVPTERSDSPFLKNTSNGLPLAQAGGTAKTRTSKLSFGERPLAAGNKSPFVLNSALGTPLARGGQDATMDAAQRGRSARPLALATPVFVVNSASGVPLAVGGVHKERIHSKTVANADPRPIPSAQSRLFLANTPHGAPLALPSVSRQMKAGYETTGLAHRPFESSTASIFIRNTPAGPPLALHAHSVQLSAGRRVNREAARPLPSAAAPSAFLRNSTSGLPLGLSGSTAALEVSQARARDVARPLRTSKESVGDVFLGNSPSGIPFAVSSAAASADARIRAKHVPRPAEGVTTGSVFAANSPGGIPLSIEGRLKVYNKSRKDDAGQSSKKAKDGKKTTRGRRKNDTIFEMTLADFRSVTREKAKELLGALTTKQLQAFVVQLGLTTDPSAGDVAPRFAAFIKATAREWKGQIKKGDFVDAAVGAIYDPNTQSAAASGSR</sequence>
<comment type="caution">
    <text evidence="2">The sequence shown here is derived from an EMBL/GenBank/DDBJ whole genome shotgun (WGS) entry which is preliminary data.</text>
</comment>
<feature type="compositionally biased region" description="Basic and acidic residues" evidence="1">
    <location>
        <begin position="979"/>
        <end position="996"/>
    </location>
</feature>
<feature type="region of interest" description="Disordered" evidence="1">
    <location>
        <begin position="979"/>
        <end position="1003"/>
    </location>
</feature>
<reference evidence="2 3" key="1">
    <citation type="submission" date="2021-12" db="EMBL/GenBank/DDBJ databases">
        <title>High titer production of polyol ester of fatty acids by Rhodotorula paludigena BS15 towards product separation-free biomass refinery.</title>
        <authorList>
            <person name="Mano J."/>
            <person name="Ono H."/>
            <person name="Tanaka T."/>
            <person name="Naito K."/>
            <person name="Sushida H."/>
            <person name="Ike M."/>
            <person name="Tokuyasu K."/>
            <person name="Kitaoka M."/>
        </authorList>
    </citation>
    <scope>NUCLEOTIDE SEQUENCE [LARGE SCALE GENOMIC DNA]</scope>
    <source>
        <strain evidence="2 3">BS15</strain>
    </source>
</reference>
<evidence type="ECO:0000313" key="3">
    <source>
        <dbReference type="Proteomes" id="UP001342314"/>
    </source>
</evidence>
<dbReference type="EMBL" id="BQKY01000006">
    <property type="protein sequence ID" value="GJN90073.1"/>
    <property type="molecule type" value="Genomic_DNA"/>
</dbReference>
<protein>
    <recommendedName>
        <fullName evidence="4">Proteophosphoglycan ppg4</fullName>
    </recommendedName>
</protein>
<keyword evidence="3" id="KW-1185">Reference proteome</keyword>
<evidence type="ECO:0000313" key="2">
    <source>
        <dbReference type="EMBL" id="GJN90073.1"/>
    </source>
</evidence>
<dbReference type="AlphaFoldDB" id="A0AAV5GIS5"/>
<feature type="compositionally biased region" description="Low complexity" evidence="1">
    <location>
        <begin position="7"/>
        <end position="27"/>
    </location>
</feature>